<feature type="compositionally biased region" description="Polar residues" evidence="1">
    <location>
        <begin position="407"/>
        <end position="419"/>
    </location>
</feature>
<evidence type="ECO:0000313" key="3">
    <source>
        <dbReference type="Proteomes" id="UP001652661"/>
    </source>
</evidence>
<feature type="region of interest" description="Disordered" evidence="1">
    <location>
        <begin position="474"/>
        <end position="563"/>
    </location>
</feature>
<feature type="compositionally biased region" description="Polar residues" evidence="1">
    <location>
        <begin position="328"/>
        <end position="364"/>
    </location>
</feature>
<feature type="region of interest" description="Disordered" evidence="1">
    <location>
        <begin position="239"/>
        <end position="258"/>
    </location>
</feature>
<sequence>MCNLFWLLACFLAVCLPFALGGVAANANNVTQTEPKAELVPAAEKLIRYRRQPPYAVGKRSKLRRRTKGPPKIKYGPPPPSQHFRYAKPSFPAHLEEPSFSIDDFQHLKFDGADFKIPTSSYEAQSMDLDFYNHDTEPDLYGAHKFPSLDFGLVTTHNDHVPHQKYGLPPLHQSFKPDHSFASHYEPPPPPAPAPAHPPATRYGVPTAPVPVPSYKHQDLPPPDSYSIYEQKIPNVNYHQNFAEPPKHGSKTNPNFEIAYSPPAFEISTSYQSNHQQSYAPPHPGGDSHKGSFAEPPSTNYVKPPTNNYAPPQLPHHPPSSGYDQPAQHPSPSYDQPPQLPPSNSYDPPTNNYAPPQHPPSSSYDLPPQHPPSSSYDQAQQHPSSSSYDLAPQHPPSTYDGSPQLPPSSSYDPSQQHIPTNYAPPDSQPYPIQNYPQDDYAPPSQELPLNPHHKFPSFDFPKSSYEVPIYDPIPFEASNREEQESYPPILSLSPDHHNEIPSDAHAAGSSKKRKRKRKPNVGGGGAIVPGKHTLDVPELQHAYDADTHVGDSNEQVDADADAHGSHYVERKQTFVNFVTPTTSSTTTTPAPWSPMRGRSSTPSTGFIPTIVTSTAAPRTTVRSRGGSRYRSTQPVSPSPLDPISSSVRIEQSHSQSYYDGTIAPPTRQQQQFSRGTRPTRPSYVRNQSQVSPLALQPAEQGRGVPTSKRTTKGVFDTTLFKSPLTDREMERKLQGMRPNLPKNHKLY</sequence>
<feature type="compositionally biased region" description="Pro residues" evidence="1">
    <location>
        <begin position="186"/>
        <end position="198"/>
    </location>
</feature>
<feature type="compositionally biased region" description="Polar residues" evidence="1">
    <location>
        <begin position="297"/>
        <end position="310"/>
    </location>
</feature>
<feature type="compositionally biased region" description="Low complexity" evidence="1">
    <location>
        <begin position="580"/>
        <end position="589"/>
    </location>
</feature>
<feature type="compositionally biased region" description="Polar residues" evidence="1">
    <location>
        <begin position="643"/>
        <end position="658"/>
    </location>
</feature>
<accession>A0A6P4HTS6</accession>
<dbReference type="AlphaFoldDB" id="A0A6P4HTS6"/>
<feature type="chain" id="PRO_5027966588" evidence="2">
    <location>
        <begin position="22"/>
        <end position="747"/>
    </location>
</feature>
<evidence type="ECO:0000256" key="1">
    <source>
        <dbReference type="SAM" id="MobiDB-lite"/>
    </source>
</evidence>
<dbReference type="GeneID" id="108072723"/>
<evidence type="ECO:0000256" key="2">
    <source>
        <dbReference type="SAM" id="SignalP"/>
    </source>
</evidence>
<dbReference type="RefSeq" id="XP_017019472.1">
    <property type="nucleotide sequence ID" value="XM_017163983.3"/>
</dbReference>
<dbReference type="OrthoDB" id="8122776at2759"/>
<gene>
    <name evidence="4" type="primary">LOC108072723</name>
</gene>
<dbReference type="OMA" id="GAHKFPS"/>
<keyword evidence="3" id="KW-1185">Reference proteome</keyword>
<feature type="compositionally biased region" description="Polar residues" evidence="1">
    <location>
        <begin position="372"/>
        <end position="388"/>
    </location>
</feature>
<dbReference type="Proteomes" id="UP001652661">
    <property type="component" value="Chromosome 3L"/>
</dbReference>
<keyword evidence="2" id="KW-0732">Signal</keyword>
<feature type="compositionally biased region" description="Polar residues" evidence="1">
    <location>
        <begin position="598"/>
        <end position="622"/>
    </location>
</feature>
<evidence type="ECO:0000313" key="4">
    <source>
        <dbReference type="RefSeq" id="XP_017019472.1"/>
    </source>
</evidence>
<feature type="region of interest" description="Disordered" evidence="1">
    <location>
        <begin position="169"/>
        <end position="228"/>
    </location>
</feature>
<name>A0A6P4HTS6_DROKI</name>
<feature type="compositionally biased region" description="Polar residues" evidence="1">
    <location>
        <begin position="666"/>
        <end position="676"/>
    </location>
</feature>
<reference evidence="4" key="1">
    <citation type="submission" date="2025-08" db="UniProtKB">
        <authorList>
            <consortium name="RefSeq"/>
        </authorList>
    </citation>
    <scope>IDENTIFICATION</scope>
    <source>
        <strain evidence="4">14028-0561.14</strain>
        <tissue evidence="4">Whole fly</tissue>
    </source>
</reference>
<feature type="compositionally biased region" description="Basic and acidic residues" evidence="1">
    <location>
        <begin position="541"/>
        <end position="551"/>
    </location>
</feature>
<feature type="region of interest" description="Disordered" evidence="1">
    <location>
        <begin position="269"/>
        <end position="461"/>
    </location>
</feature>
<feature type="compositionally biased region" description="Basic and acidic residues" evidence="1">
    <location>
        <begin position="724"/>
        <end position="733"/>
    </location>
</feature>
<organism evidence="3 4">
    <name type="scientific">Drosophila kikkawai</name>
    <name type="common">Fruit fly</name>
    <dbReference type="NCBI Taxonomy" id="30033"/>
    <lineage>
        <taxon>Eukaryota</taxon>
        <taxon>Metazoa</taxon>
        <taxon>Ecdysozoa</taxon>
        <taxon>Arthropoda</taxon>
        <taxon>Hexapoda</taxon>
        <taxon>Insecta</taxon>
        <taxon>Pterygota</taxon>
        <taxon>Neoptera</taxon>
        <taxon>Endopterygota</taxon>
        <taxon>Diptera</taxon>
        <taxon>Brachycera</taxon>
        <taxon>Muscomorpha</taxon>
        <taxon>Ephydroidea</taxon>
        <taxon>Drosophilidae</taxon>
        <taxon>Drosophila</taxon>
        <taxon>Sophophora</taxon>
    </lineage>
</organism>
<protein>
    <submittedName>
        <fullName evidence="4">Uncharacterized protein</fullName>
    </submittedName>
</protein>
<dbReference type="PANTHER" id="PTHR22949">
    <property type="entry name" value="WHITE COLLAR 2 PROTEIN WC2"/>
    <property type="match status" value="1"/>
</dbReference>
<feature type="signal peptide" evidence="2">
    <location>
        <begin position="1"/>
        <end position="21"/>
    </location>
</feature>
<feature type="region of interest" description="Disordered" evidence="1">
    <location>
        <begin position="580"/>
        <end position="747"/>
    </location>
</feature>
<feature type="compositionally biased region" description="Basic residues" evidence="1">
    <location>
        <begin position="510"/>
        <end position="519"/>
    </location>
</feature>
<feature type="compositionally biased region" description="Basic residues" evidence="1">
    <location>
        <begin position="59"/>
        <end position="71"/>
    </location>
</feature>
<feature type="region of interest" description="Disordered" evidence="1">
    <location>
        <begin position="57"/>
        <end position="79"/>
    </location>
</feature>
<proteinExistence type="predicted"/>
<dbReference type="PANTHER" id="PTHR22949:SF0">
    <property type="entry name" value="RE27538P"/>
    <property type="match status" value="1"/>
</dbReference>
<feature type="compositionally biased region" description="Polar residues" evidence="1">
    <location>
        <begin position="269"/>
        <end position="279"/>
    </location>
</feature>